<protein>
    <recommendedName>
        <fullName evidence="5">TonB C-terminal domain-containing protein</fullName>
    </recommendedName>
</protein>
<comment type="caution">
    <text evidence="3">The sequence shown here is derived from an EMBL/GenBank/DDBJ whole genome shotgun (WGS) entry which is preliminary data.</text>
</comment>
<feature type="region of interest" description="Disordered" evidence="1">
    <location>
        <begin position="178"/>
        <end position="227"/>
    </location>
</feature>
<gene>
    <name evidence="3" type="ORF">Talka_01862</name>
</gene>
<evidence type="ECO:0000313" key="3">
    <source>
        <dbReference type="EMBL" id="TSE18833.1"/>
    </source>
</evidence>
<dbReference type="RefSeq" id="WP_185970119.1">
    <property type="nucleotide sequence ID" value="NZ_VJNB01000010.1"/>
</dbReference>
<evidence type="ECO:0000256" key="1">
    <source>
        <dbReference type="SAM" id="MobiDB-lite"/>
    </source>
</evidence>
<name>A0A554W5I8_9BURK</name>
<dbReference type="EMBL" id="VJNB01000010">
    <property type="protein sequence ID" value="TSE18833.1"/>
    <property type="molecule type" value="Genomic_DNA"/>
</dbReference>
<dbReference type="AlphaFoldDB" id="A0A554W5I8"/>
<keyword evidence="2" id="KW-0732">Signal</keyword>
<proteinExistence type="predicted"/>
<reference evidence="3 4" key="1">
    <citation type="submission" date="2019-07" db="EMBL/GenBank/DDBJ databases">
        <title>Tepidimonas alkaliphilus YIM 72238 draft genome.</title>
        <authorList>
            <person name="Da Costa M.S."/>
            <person name="Froufe H.J.C."/>
            <person name="Egas C."/>
            <person name="Albuquerque L."/>
        </authorList>
    </citation>
    <scope>NUCLEOTIDE SEQUENCE [LARGE SCALE GENOMIC DNA]</scope>
    <source>
        <strain evidence="3 4">YIM 72238</strain>
    </source>
</reference>
<evidence type="ECO:0000256" key="2">
    <source>
        <dbReference type="SAM" id="SignalP"/>
    </source>
</evidence>
<feature type="signal peptide" evidence="2">
    <location>
        <begin position="1"/>
        <end position="21"/>
    </location>
</feature>
<feature type="compositionally biased region" description="Low complexity" evidence="1">
    <location>
        <begin position="183"/>
        <end position="193"/>
    </location>
</feature>
<feature type="chain" id="PRO_5021874526" description="TonB C-terminal domain-containing protein" evidence="2">
    <location>
        <begin position="22"/>
        <end position="227"/>
    </location>
</feature>
<evidence type="ECO:0008006" key="5">
    <source>
        <dbReference type="Google" id="ProtNLM"/>
    </source>
</evidence>
<organism evidence="3 4">
    <name type="scientific">Tepidimonas alkaliphilus</name>
    <dbReference type="NCBI Taxonomy" id="2588942"/>
    <lineage>
        <taxon>Bacteria</taxon>
        <taxon>Pseudomonadati</taxon>
        <taxon>Pseudomonadota</taxon>
        <taxon>Betaproteobacteria</taxon>
        <taxon>Burkholderiales</taxon>
        <taxon>Tepidimonas</taxon>
    </lineage>
</organism>
<feature type="compositionally biased region" description="Pro residues" evidence="1">
    <location>
        <begin position="41"/>
        <end position="62"/>
    </location>
</feature>
<evidence type="ECO:0000313" key="4">
    <source>
        <dbReference type="Proteomes" id="UP000315736"/>
    </source>
</evidence>
<accession>A0A554W5I8</accession>
<feature type="compositionally biased region" description="Low complexity" evidence="1">
    <location>
        <begin position="201"/>
        <end position="217"/>
    </location>
</feature>
<dbReference type="Proteomes" id="UP000315736">
    <property type="component" value="Unassembled WGS sequence"/>
</dbReference>
<feature type="region of interest" description="Disordered" evidence="1">
    <location>
        <begin position="41"/>
        <end position="64"/>
    </location>
</feature>
<dbReference type="PROSITE" id="PS51257">
    <property type="entry name" value="PROKAR_LIPOPROTEIN"/>
    <property type="match status" value="1"/>
</dbReference>
<sequence length="227" mass="24268">MSASLRWIAASAALALTSWLAGCSTAPKPVVTETPAPAPELAPAAVAPPAPPPAAAPAPEPPWTGKVSLAASEREYRRDGASHLYERYAERIYRGKLPPLLQAVGVMRVTIGARGEVQRFEWMRAPDHVPHIKAEIERMVLAAAPYPAPQRLGSVVYTDSWLWDKSGRFQLDTLTEGQLDRLPTATPAAVPKPAARPPAARPRTASRPASRSSRAVAQDSVAQPAAR</sequence>
<keyword evidence="4" id="KW-1185">Reference proteome</keyword>